<dbReference type="GO" id="GO:0006526">
    <property type="term" value="P:L-arginine biosynthetic process"/>
    <property type="evidence" value="ECO:0007669"/>
    <property type="project" value="UniProtKB-UniRule"/>
</dbReference>
<gene>
    <name evidence="5" type="primary">argD</name>
    <name evidence="6" type="ORF">Theth_1544</name>
</gene>
<dbReference type="KEGG" id="tta:Theth_1544"/>
<dbReference type="Gene3D" id="3.40.640.10">
    <property type="entry name" value="Type I PLP-dependent aspartate aminotransferase-like (Major domain)"/>
    <property type="match status" value="1"/>
</dbReference>
<feature type="binding site" evidence="5">
    <location>
        <begin position="97"/>
        <end position="98"/>
    </location>
    <ligand>
        <name>pyridoxal 5'-phosphate</name>
        <dbReference type="ChEBI" id="CHEBI:597326"/>
    </ligand>
</feature>
<comment type="pathway">
    <text evidence="5">Amino-acid biosynthesis; L-arginine biosynthesis; N(2)-acetyl-L-ornithine from L-glutamate: step 4/4.</text>
</comment>
<keyword evidence="1 5" id="KW-0032">Aminotransferase</keyword>
<dbReference type="Proteomes" id="UP000006804">
    <property type="component" value="Chromosome"/>
</dbReference>
<dbReference type="Gene3D" id="3.90.1150.10">
    <property type="entry name" value="Aspartate Aminotransferase, domain 1"/>
    <property type="match status" value="1"/>
</dbReference>
<proteinExistence type="inferred from homology"/>
<dbReference type="PIRSF" id="PIRSF000521">
    <property type="entry name" value="Transaminase_4ab_Lys_Orn"/>
    <property type="match status" value="1"/>
</dbReference>
<evidence type="ECO:0000256" key="1">
    <source>
        <dbReference type="ARBA" id="ARBA00022576"/>
    </source>
</evidence>
<dbReference type="InterPro" id="IPR015422">
    <property type="entry name" value="PyrdxlP-dep_Trfase_small"/>
</dbReference>
<dbReference type="EC" id="2.6.1.11" evidence="5"/>
<keyword evidence="5" id="KW-0055">Arginine biosynthesis</keyword>
<dbReference type="PANTHER" id="PTHR11986">
    <property type="entry name" value="AMINOTRANSFERASE CLASS III"/>
    <property type="match status" value="1"/>
</dbReference>
<sequence length="397" mass="43883">MNEYLMNTYSRYPIVLDHGKGSWVWDENGNKYLDFAAGIAVNSLGHANRKLLKALKTQAEKLIHCSNLYWTRPQMELAKLLIEKSFGKGKVFFANSGTEANEAAIKIARKYGKKFSQTKFKILSATNSFHGRTYGSLSATAQEKYQKPFTPLVDGFEYFEFNNIEDLKKKMSEDICAVILEPIQGESGIVPAKKEFLQQVRNLCDSYNALLIFDEVQCGVGRTGKLFAYQLYDVQPDVLTLAKGLGGGLPIGAVLVNEKADILEPGDHGSTFGGNPLVCSVAISVLQEISKPEFLSKVEKAGKRLKNGLLRLKKKYPELIKDVRGIGLMIGVELNKISAKEFSSTCVKEGLLLAPAGNNTLRFLPPLTISFKEISYGLNIFESCLQKVMQSNLQAAG</sequence>
<evidence type="ECO:0000256" key="5">
    <source>
        <dbReference type="HAMAP-Rule" id="MF_01107"/>
    </source>
</evidence>
<dbReference type="InterPro" id="IPR015421">
    <property type="entry name" value="PyrdxlP-dep_Trfase_major"/>
</dbReference>
<reference evidence="6 7" key="1">
    <citation type="submission" date="2010-11" db="EMBL/GenBank/DDBJ databases">
        <title>The complete genome of Thermotoga thermarum DSM 5069.</title>
        <authorList>
            <consortium name="US DOE Joint Genome Institute (JGI-PGF)"/>
            <person name="Lucas S."/>
            <person name="Copeland A."/>
            <person name="Lapidus A."/>
            <person name="Bruce D."/>
            <person name="Goodwin L."/>
            <person name="Pitluck S."/>
            <person name="Kyrpides N."/>
            <person name="Mavromatis K."/>
            <person name="Ivanova N."/>
            <person name="Zeytun A."/>
            <person name="Brettin T."/>
            <person name="Detter J.C."/>
            <person name="Tapia R."/>
            <person name="Han C."/>
            <person name="Land M."/>
            <person name="Hauser L."/>
            <person name="Markowitz V."/>
            <person name="Cheng J.-F."/>
            <person name="Hugenholtz P."/>
            <person name="Woyke T."/>
            <person name="Wu D."/>
            <person name="Spring S."/>
            <person name="Schroeder M."/>
            <person name="Brambilla E."/>
            <person name="Klenk H.-P."/>
            <person name="Eisen J.A."/>
        </authorList>
    </citation>
    <scope>NUCLEOTIDE SEQUENCE [LARGE SCALE GENOMIC DNA]</scope>
    <source>
        <strain evidence="6 7">DSM 5069</strain>
    </source>
</reference>
<dbReference type="PANTHER" id="PTHR11986:SF79">
    <property type="entry name" value="ACETYLORNITHINE AMINOTRANSFERASE, MITOCHONDRIAL"/>
    <property type="match status" value="1"/>
</dbReference>
<keyword evidence="5" id="KW-0963">Cytoplasm</keyword>
<dbReference type="InterPro" id="IPR015424">
    <property type="entry name" value="PyrdxlP-dep_Trfase"/>
</dbReference>
<dbReference type="RefSeq" id="WP_013932809.1">
    <property type="nucleotide sequence ID" value="NC_015707.1"/>
</dbReference>
<comment type="subcellular location">
    <subcellularLocation>
        <location evidence="5">Cytoplasm</location>
    </subcellularLocation>
</comment>
<keyword evidence="2 5" id="KW-0028">Amino-acid biosynthesis</keyword>
<dbReference type="HOGENOM" id="CLU_016922_10_1_0"/>
<evidence type="ECO:0000313" key="7">
    <source>
        <dbReference type="Proteomes" id="UP000006804"/>
    </source>
</evidence>
<dbReference type="STRING" id="688269.Theth_1544"/>
<dbReference type="OrthoDB" id="9801052at2"/>
<dbReference type="GO" id="GO:0005737">
    <property type="term" value="C:cytoplasm"/>
    <property type="evidence" value="ECO:0007669"/>
    <property type="project" value="UniProtKB-SubCell"/>
</dbReference>
<comment type="subunit">
    <text evidence="5">Homodimer.</text>
</comment>
<dbReference type="FunFam" id="3.40.640.10:FF:000004">
    <property type="entry name" value="Acetylornithine aminotransferase"/>
    <property type="match status" value="1"/>
</dbReference>
<dbReference type="NCBIfam" id="NF002874">
    <property type="entry name" value="PRK03244.1"/>
    <property type="match status" value="1"/>
</dbReference>
<protein>
    <recommendedName>
        <fullName evidence="5">Acetylornithine aminotransferase</fullName>
        <shortName evidence="5">ACOAT</shortName>
        <ecNumber evidence="5">2.6.1.11</ecNumber>
    </recommendedName>
</protein>
<dbReference type="GO" id="GO:0003992">
    <property type="term" value="F:N2-acetyl-L-ornithine:2-oxoglutarate 5-aminotransferase activity"/>
    <property type="evidence" value="ECO:0007669"/>
    <property type="project" value="UniProtKB-UniRule"/>
</dbReference>
<dbReference type="SUPFAM" id="SSF53383">
    <property type="entry name" value="PLP-dependent transferases"/>
    <property type="match status" value="1"/>
</dbReference>
<dbReference type="GO" id="GO:0030170">
    <property type="term" value="F:pyridoxal phosphate binding"/>
    <property type="evidence" value="ECO:0007669"/>
    <property type="project" value="InterPro"/>
</dbReference>
<keyword evidence="4 5" id="KW-0663">Pyridoxal phosphate</keyword>
<keyword evidence="3 5" id="KW-0808">Transferase</keyword>
<dbReference type="InterPro" id="IPR004636">
    <property type="entry name" value="AcOrn/SuccOrn_fam"/>
</dbReference>
<comment type="catalytic activity">
    <reaction evidence="5">
        <text>N(2)-acetyl-L-ornithine + 2-oxoglutarate = N-acetyl-L-glutamate 5-semialdehyde + L-glutamate</text>
        <dbReference type="Rhea" id="RHEA:18049"/>
        <dbReference type="ChEBI" id="CHEBI:16810"/>
        <dbReference type="ChEBI" id="CHEBI:29123"/>
        <dbReference type="ChEBI" id="CHEBI:29985"/>
        <dbReference type="ChEBI" id="CHEBI:57805"/>
        <dbReference type="EC" id="2.6.1.11"/>
    </reaction>
</comment>
<dbReference type="NCBIfam" id="NF002325">
    <property type="entry name" value="PRK01278.1"/>
    <property type="match status" value="1"/>
</dbReference>
<feature type="binding site" evidence="5">
    <location>
        <position position="129"/>
    </location>
    <ligand>
        <name>pyridoxal 5'-phosphate</name>
        <dbReference type="ChEBI" id="CHEBI:597326"/>
    </ligand>
</feature>
<feature type="binding site" evidence="5">
    <location>
        <begin position="214"/>
        <end position="217"/>
    </location>
    <ligand>
        <name>pyridoxal 5'-phosphate</name>
        <dbReference type="ChEBI" id="CHEBI:597326"/>
    </ligand>
</feature>
<feature type="binding site" evidence="5">
    <location>
        <position position="270"/>
    </location>
    <ligand>
        <name>N(2)-acetyl-L-ornithine</name>
        <dbReference type="ChEBI" id="CHEBI:57805"/>
    </ligand>
</feature>
<dbReference type="InterPro" id="IPR005814">
    <property type="entry name" value="Aminotrans_3"/>
</dbReference>
<dbReference type="UniPathway" id="UPA00068">
    <property type="reaction ID" value="UER00109"/>
</dbReference>
<feature type="binding site" evidence="5">
    <location>
        <position position="271"/>
    </location>
    <ligand>
        <name>pyridoxal 5'-phosphate</name>
        <dbReference type="ChEBI" id="CHEBI:597326"/>
    </ligand>
</feature>
<comment type="cofactor">
    <cofactor evidence="5">
        <name>pyridoxal 5'-phosphate</name>
        <dbReference type="ChEBI" id="CHEBI:597326"/>
    </cofactor>
    <text evidence="5">Binds 1 pyridoxal phosphate per subunit.</text>
</comment>
<dbReference type="eggNOG" id="COG4992">
    <property type="taxonomic scope" value="Bacteria"/>
</dbReference>
<feature type="modified residue" description="N6-(pyridoxal phosphate)lysine" evidence="5">
    <location>
        <position position="243"/>
    </location>
</feature>
<dbReference type="Pfam" id="PF00202">
    <property type="entry name" value="Aminotran_3"/>
    <property type="match status" value="1"/>
</dbReference>
<evidence type="ECO:0000313" key="6">
    <source>
        <dbReference type="EMBL" id="AEH51597.1"/>
    </source>
</evidence>
<dbReference type="InterPro" id="IPR049704">
    <property type="entry name" value="Aminotrans_3_PPA_site"/>
</dbReference>
<evidence type="ECO:0000256" key="3">
    <source>
        <dbReference type="ARBA" id="ARBA00022679"/>
    </source>
</evidence>
<name>F7YU15_9THEM</name>
<dbReference type="NCBIfam" id="TIGR00707">
    <property type="entry name" value="argD"/>
    <property type="match status" value="1"/>
</dbReference>
<dbReference type="GO" id="GO:0042802">
    <property type="term" value="F:identical protein binding"/>
    <property type="evidence" value="ECO:0007669"/>
    <property type="project" value="TreeGrafter"/>
</dbReference>
<evidence type="ECO:0000256" key="4">
    <source>
        <dbReference type="ARBA" id="ARBA00022898"/>
    </source>
</evidence>
<dbReference type="PATRIC" id="fig|688269.3.peg.1593"/>
<comment type="miscellaneous">
    <text evidence="5">May also have succinyldiaminopimelate aminotransferase activity, thus carrying out the corresponding step in lysine biosynthesis.</text>
</comment>
<dbReference type="CDD" id="cd00610">
    <property type="entry name" value="OAT_like"/>
    <property type="match status" value="1"/>
</dbReference>
<organism evidence="6 7">
    <name type="scientific">Pseudothermotoga thermarum DSM 5069</name>
    <dbReference type="NCBI Taxonomy" id="688269"/>
    <lineage>
        <taxon>Bacteria</taxon>
        <taxon>Thermotogati</taxon>
        <taxon>Thermotogota</taxon>
        <taxon>Thermotogae</taxon>
        <taxon>Thermotogales</taxon>
        <taxon>Thermotogaceae</taxon>
        <taxon>Pseudothermotoga</taxon>
    </lineage>
</organism>
<comment type="similarity">
    <text evidence="5">Belongs to the class-III pyridoxal-phosphate-dependent aminotransferase family. ArgD subfamily.</text>
</comment>
<dbReference type="InterPro" id="IPR050103">
    <property type="entry name" value="Class-III_PLP-dep_AT"/>
</dbReference>
<evidence type="ECO:0000256" key="2">
    <source>
        <dbReference type="ARBA" id="ARBA00022605"/>
    </source>
</evidence>
<accession>F7YU15</accession>
<keyword evidence="7" id="KW-1185">Reference proteome</keyword>
<dbReference type="EMBL" id="CP002351">
    <property type="protein sequence ID" value="AEH51597.1"/>
    <property type="molecule type" value="Genomic_DNA"/>
</dbReference>
<dbReference type="AlphaFoldDB" id="F7YU15"/>
<feature type="binding site" evidence="5">
    <location>
        <position position="132"/>
    </location>
    <ligand>
        <name>N(2)-acetyl-L-ornithine</name>
        <dbReference type="ChEBI" id="CHEBI:57805"/>
    </ligand>
</feature>
<dbReference type="PROSITE" id="PS00600">
    <property type="entry name" value="AA_TRANSFER_CLASS_3"/>
    <property type="match status" value="1"/>
</dbReference>
<dbReference type="HAMAP" id="MF_01107">
    <property type="entry name" value="ArgD_aminotrans_3"/>
    <property type="match status" value="1"/>
</dbReference>